<dbReference type="Proteomes" id="UP001195483">
    <property type="component" value="Unassembled WGS sequence"/>
</dbReference>
<evidence type="ECO:0000313" key="2">
    <source>
        <dbReference type="EMBL" id="KAK3590651.1"/>
    </source>
</evidence>
<evidence type="ECO:0000313" key="3">
    <source>
        <dbReference type="Proteomes" id="UP001195483"/>
    </source>
</evidence>
<feature type="region of interest" description="Disordered" evidence="1">
    <location>
        <begin position="87"/>
        <end position="106"/>
    </location>
</feature>
<keyword evidence="3" id="KW-1185">Reference proteome</keyword>
<comment type="caution">
    <text evidence="2">The sequence shown here is derived from an EMBL/GenBank/DDBJ whole genome shotgun (WGS) entry which is preliminary data.</text>
</comment>
<name>A0AAE0SEX5_9BIVA</name>
<organism evidence="2 3">
    <name type="scientific">Potamilus streckersoni</name>
    <dbReference type="NCBI Taxonomy" id="2493646"/>
    <lineage>
        <taxon>Eukaryota</taxon>
        <taxon>Metazoa</taxon>
        <taxon>Spiralia</taxon>
        <taxon>Lophotrochozoa</taxon>
        <taxon>Mollusca</taxon>
        <taxon>Bivalvia</taxon>
        <taxon>Autobranchia</taxon>
        <taxon>Heteroconchia</taxon>
        <taxon>Palaeoheterodonta</taxon>
        <taxon>Unionida</taxon>
        <taxon>Unionoidea</taxon>
        <taxon>Unionidae</taxon>
        <taxon>Ambleminae</taxon>
        <taxon>Lampsilini</taxon>
        <taxon>Potamilus</taxon>
    </lineage>
</organism>
<reference evidence="2" key="2">
    <citation type="journal article" date="2021" name="Genome Biol. Evol.">
        <title>Developing a high-quality reference genome for a parasitic bivalve with doubly uniparental inheritance (Bivalvia: Unionida).</title>
        <authorList>
            <person name="Smith C.H."/>
        </authorList>
    </citation>
    <scope>NUCLEOTIDE SEQUENCE</scope>
    <source>
        <strain evidence="2">CHS0354</strain>
        <tissue evidence="2">Mantle</tissue>
    </source>
</reference>
<dbReference type="AlphaFoldDB" id="A0AAE0SEX5"/>
<proteinExistence type="predicted"/>
<evidence type="ECO:0000256" key="1">
    <source>
        <dbReference type="SAM" id="MobiDB-lite"/>
    </source>
</evidence>
<sequence>MPVLIANGNADNEYENALSVRQFGADVHVGDGNVYENRSDVDMRPLRNSCNLIYADLELANPTAHNGTPIIHGLENLTEYAEIAFGKRGEPISDSDEENELQEHTN</sequence>
<reference evidence="2" key="3">
    <citation type="submission" date="2023-05" db="EMBL/GenBank/DDBJ databases">
        <authorList>
            <person name="Smith C.H."/>
        </authorList>
    </citation>
    <scope>NUCLEOTIDE SEQUENCE</scope>
    <source>
        <strain evidence="2">CHS0354</strain>
        <tissue evidence="2">Mantle</tissue>
    </source>
</reference>
<reference evidence="2" key="1">
    <citation type="journal article" date="2021" name="Genome Biol. Evol.">
        <title>A High-Quality Reference Genome for a Parasitic Bivalve with Doubly Uniparental Inheritance (Bivalvia: Unionida).</title>
        <authorList>
            <person name="Smith C.H."/>
        </authorList>
    </citation>
    <scope>NUCLEOTIDE SEQUENCE</scope>
    <source>
        <strain evidence="2">CHS0354</strain>
    </source>
</reference>
<gene>
    <name evidence="2" type="ORF">CHS0354_013685</name>
</gene>
<protein>
    <submittedName>
        <fullName evidence="2">Uncharacterized protein</fullName>
    </submittedName>
</protein>
<dbReference type="EMBL" id="JAEAOA010000833">
    <property type="protein sequence ID" value="KAK3590651.1"/>
    <property type="molecule type" value="Genomic_DNA"/>
</dbReference>
<accession>A0AAE0SEX5</accession>